<evidence type="ECO:0000313" key="2">
    <source>
        <dbReference type="Proteomes" id="UP001501570"/>
    </source>
</evidence>
<protein>
    <recommendedName>
        <fullName evidence="3">Thioesterase domain-containing protein</fullName>
    </recommendedName>
</protein>
<sequence>MFTHNSWRAIGDQNRNNDVILTVDFTVTGRPEAGFAEMVGELDSPYAVWESLPPQIGDETGMNGEDYLNRWIEDLRESQARVHAVFGYCASSVFALALADRISTWQECPRVVLFDPTAATGETVLHYGFYRVVDALAAVLTPDEVLETRAAGASAQRTHDDLATLTAEFVRIYRDVGSTVFTRVGLEPDRAEELVDWFRSYMTYLVAASQVSTFPDLSTVSIVRSADLPGALELAAREVRFDVNHAGLLSLPEVAHAVRDLLTS</sequence>
<dbReference type="EMBL" id="BAABJQ010000089">
    <property type="protein sequence ID" value="GAA5202507.1"/>
    <property type="molecule type" value="Genomic_DNA"/>
</dbReference>
<comment type="caution">
    <text evidence="1">The sequence shown here is derived from an EMBL/GenBank/DDBJ whole genome shotgun (WGS) entry which is preliminary data.</text>
</comment>
<keyword evidence="2" id="KW-1185">Reference proteome</keyword>
<accession>A0ABP9SVX4</accession>
<dbReference type="Proteomes" id="UP001501570">
    <property type="component" value="Unassembled WGS sequence"/>
</dbReference>
<name>A0ABP9SVX4_9ACTN</name>
<evidence type="ECO:0008006" key="3">
    <source>
        <dbReference type="Google" id="ProtNLM"/>
    </source>
</evidence>
<dbReference type="RefSeq" id="WP_345639416.1">
    <property type="nucleotide sequence ID" value="NZ_BAABJQ010000089.1"/>
</dbReference>
<evidence type="ECO:0000313" key="1">
    <source>
        <dbReference type="EMBL" id="GAA5202507.1"/>
    </source>
</evidence>
<reference evidence="2" key="1">
    <citation type="journal article" date="2019" name="Int. J. Syst. Evol. Microbiol.">
        <title>The Global Catalogue of Microorganisms (GCM) 10K type strain sequencing project: providing services to taxonomists for standard genome sequencing and annotation.</title>
        <authorList>
            <consortium name="The Broad Institute Genomics Platform"/>
            <consortium name="The Broad Institute Genome Sequencing Center for Infectious Disease"/>
            <person name="Wu L."/>
            <person name="Ma J."/>
        </authorList>
    </citation>
    <scope>NUCLEOTIDE SEQUENCE [LARGE SCALE GENOMIC DNA]</scope>
    <source>
        <strain evidence="2">JCM 18304</strain>
    </source>
</reference>
<organism evidence="1 2">
    <name type="scientific">Rugosimonospora acidiphila</name>
    <dbReference type="NCBI Taxonomy" id="556531"/>
    <lineage>
        <taxon>Bacteria</taxon>
        <taxon>Bacillati</taxon>
        <taxon>Actinomycetota</taxon>
        <taxon>Actinomycetes</taxon>
        <taxon>Micromonosporales</taxon>
        <taxon>Micromonosporaceae</taxon>
        <taxon>Rugosimonospora</taxon>
    </lineage>
</organism>
<proteinExistence type="predicted"/>
<gene>
    <name evidence="1" type="ORF">GCM10023322_84270</name>
</gene>